<keyword evidence="2" id="KW-1003">Cell membrane</keyword>
<organism evidence="9">
    <name type="scientific">mine drainage metagenome</name>
    <dbReference type="NCBI Taxonomy" id="410659"/>
    <lineage>
        <taxon>unclassified sequences</taxon>
        <taxon>metagenomes</taxon>
        <taxon>ecological metagenomes</taxon>
    </lineage>
</organism>
<proteinExistence type="predicted"/>
<sequence>MAKSQTGLSLVEVLVTLAIVALALTLALPSYQSVAQANRLSAGSNALSGSMHLARSEAVLRGERVTMCVSDDGDRCSATGGWHRGWIVFHDPDANAQRGANEALLHVQPALEALSITGNQPVARYVSYSSLGWPRLTTGALQMGTLTVCGERQQGRKIVLSRTGRVRLDAANC</sequence>
<dbReference type="Gene3D" id="3.55.40.10">
    <property type="entry name" value="minor pseudopilin epsh domain"/>
    <property type="match status" value="1"/>
</dbReference>
<dbReference type="Pfam" id="PF12019">
    <property type="entry name" value="GspH"/>
    <property type="match status" value="1"/>
</dbReference>
<comment type="caution">
    <text evidence="9">The sequence shown here is derived from an EMBL/GenBank/DDBJ whole genome shotgun (WGS) entry which is preliminary data.</text>
</comment>
<dbReference type="AlphaFoldDB" id="A0A1J5RFI2"/>
<evidence type="ECO:0000256" key="7">
    <source>
        <dbReference type="ARBA" id="ARBA00023136"/>
    </source>
</evidence>
<feature type="domain" description="General secretion pathway GspH" evidence="8">
    <location>
        <begin position="45"/>
        <end position="164"/>
    </location>
</feature>
<dbReference type="PROSITE" id="PS00409">
    <property type="entry name" value="PROKAR_NTER_METHYL"/>
    <property type="match status" value="1"/>
</dbReference>
<evidence type="ECO:0000256" key="1">
    <source>
        <dbReference type="ARBA" id="ARBA00004377"/>
    </source>
</evidence>
<dbReference type="GO" id="GO:0015627">
    <property type="term" value="C:type II protein secretion system complex"/>
    <property type="evidence" value="ECO:0007669"/>
    <property type="project" value="InterPro"/>
</dbReference>
<evidence type="ECO:0000313" key="9">
    <source>
        <dbReference type="EMBL" id="OIQ94122.1"/>
    </source>
</evidence>
<dbReference type="GO" id="GO:0005886">
    <property type="term" value="C:plasma membrane"/>
    <property type="evidence" value="ECO:0007669"/>
    <property type="project" value="UniProtKB-SubCell"/>
</dbReference>
<evidence type="ECO:0000256" key="6">
    <source>
        <dbReference type="ARBA" id="ARBA00022989"/>
    </source>
</evidence>
<evidence type="ECO:0000259" key="8">
    <source>
        <dbReference type="Pfam" id="PF12019"/>
    </source>
</evidence>
<dbReference type="SUPFAM" id="SSF54523">
    <property type="entry name" value="Pili subunits"/>
    <property type="match status" value="1"/>
</dbReference>
<evidence type="ECO:0000256" key="2">
    <source>
        <dbReference type="ARBA" id="ARBA00022475"/>
    </source>
</evidence>
<dbReference type="InterPro" id="IPR022346">
    <property type="entry name" value="T2SS_GspH"/>
</dbReference>
<evidence type="ECO:0000256" key="4">
    <source>
        <dbReference type="ARBA" id="ARBA00022519"/>
    </source>
</evidence>
<dbReference type="GO" id="GO:0015628">
    <property type="term" value="P:protein secretion by the type II secretion system"/>
    <property type="evidence" value="ECO:0007669"/>
    <property type="project" value="InterPro"/>
</dbReference>
<dbReference type="InterPro" id="IPR012902">
    <property type="entry name" value="N_methyl_site"/>
</dbReference>
<keyword evidence="3" id="KW-0488">Methylation</keyword>
<comment type="subcellular location">
    <subcellularLocation>
        <location evidence="1">Cell inner membrane</location>
        <topology evidence="1">Single-pass membrane protein</topology>
    </subcellularLocation>
</comment>
<accession>A0A1J5RFI2</accession>
<evidence type="ECO:0000256" key="5">
    <source>
        <dbReference type="ARBA" id="ARBA00022692"/>
    </source>
</evidence>
<dbReference type="Pfam" id="PF07963">
    <property type="entry name" value="N_methyl"/>
    <property type="match status" value="1"/>
</dbReference>
<keyword evidence="5" id="KW-0812">Transmembrane</keyword>
<dbReference type="NCBIfam" id="TIGR02532">
    <property type="entry name" value="IV_pilin_GFxxxE"/>
    <property type="match status" value="1"/>
</dbReference>
<dbReference type="InterPro" id="IPR045584">
    <property type="entry name" value="Pilin-like"/>
</dbReference>
<keyword evidence="7" id="KW-0472">Membrane</keyword>
<keyword evidence="4" id="KW-0997">Cell inner membrane</keyword>
<evidence type="ECO:0000256" key="3">
    <source>
        <dbReference type="ARBA" id="ARBA00022481"/>
    </source>
</evidence>
<gene>
    <name evidence="9" type="ORF">GALL_239410</name>
</gene>
<protein>
    <recommendedName>
        <fullName evidence="8">General secretion pathway GspH domain-containing protein</fullName>
    </recommendedName>
</protein>
<keyword evidence="6" id="KW-1133">Transmembrane helix</keyword>
<dbReference type="EMBL" id="MLJW01000193">
    <property type="protein sequence ID" value="OIQ94122.1"/>
    <property type="molecule type" value="Genomic_DNA"/>
</dbReference>
<name>A0A1J5RFI2_9ZZZZ</name>
<reference evidence="9" key="1">
    <citation type="submission" date="2016-10" db="EMBL/GenBank/DDBJ databases">
        <title>Sequence of Gallionella enrichment culture.</title>
        <authorList>
            <person name="Poehlein A."/>
            <person name="Muehling M."/>
            <person name="Daniel R."/>
        </authorList>
    </citation>
    <scope>NUCLEOTIDE SEQUENCE</scope>
</reference>